<name>A0AAV7QUJ0_PLEWA</name>
<feature type="region of interest" description="Disordered" evidence="1">
    <location>
        <begin position="366"/>
        <end position="396"/>
    </location>
</feature>
<feature type="region of interest" description="Disordered" evidence="1">
    <location>
        <begin position="122"/>
        <end position="334"/>
    </location>
</feature>
<evidence type="ECO:0000256" key="1">
    <source>
        <dbReference type="SAM" id="MobiDB-lite"/>
    </source>
</evidence>
<reference evidence="2" key="1">
    <citation type="journal article" date="2022" name="bioRxiv">
        <title>Sequencing and chromosome-scale assembly of the giantPleurodeles waltlgenome.</title>
        <authorList>
            <person name="Brown T."/>
            <person name="Elewa A."/>
            <person name="Iarovenko S."/>
            <person name="Subramanian E."/>
            <person name="Araus A.J."/>
            <person name="Petzold A."/>
            <person name="Susuki M."/>
            <person name="Suzuki K.-i.T."/>
            <person name="Hayashi T."/>
            <person name="Toyoda A."/>
            <person name="Oliveira C."/>
            <person name="Osipova E."/>
            <person name="Leigh N.D."/>
            <person name="Simon A."/>
            <person name="Yun M.H."/>
        </authorList>
    </citation>
    <scope>NUCLEOTIDE SEQUENCE</scope>
    <source>
        <strain evidence="2">20211129_DDA</strain>
        <tissue evidence="2">Liver</tissue>
    </source>
</reference>
<feature type="compositionally biased region" description="Polar residues" evidence="1">
    <location>
        <begin position="144"/>
        <end position="159"/>
    </location>
</feature>
<gene>
    <name evidence="2" type="ORF">NDU88_010503</name>
</gene>
<protein>
    <submittedName>
        <fullName evidence="2">Uncharacterized protein</fullName>
    </submittedName>
</protein>
<feature type="compositionally biased region" description="Low complexity" evidence="1">
    <location>
        <begin position="187"/>
        <end position="196"/>
    </location>
</feature>
<feature type="compositionally biased region" description="Polar residues" evidence="1">
    <location>
        <begin position="286"/>
        <end position="301"/>
    </location>
</feature>
<accession>A0AAV7QUJ0</accession>
<proteinExistence type="predicted"/>
<feature type="compositionally biased region" description="Low complexity" evidence="1">
    <location>
        <begin position="384"/>
        <end position="396"/>
    </location>
</feature>
<feature type="region of interest" description="Disordered" evidence="1">
    <location>
        <begin position="50"/>
        <end position="69"/>
    </location>
</feature>
<dbReference type="EMBL" id="JANPWB010000010">
    <property type="protein sequence ID" value="KAJ1144201.1"/>
    <property type="molecule type" value="Genomic_DNA"/>
</dbReference>
<sequence>MEAERRGCHCGLRGIVWAGGFTFGWEGQRGAQWRGRYRVVGFGLFPGGGGQSGIPKKQEAEGDPKIPLSKKWPTMLQWSSDEEGGELGGAMCMVGGGSTSVSAGCAPVMALGDGFTEGGVGGLDNGLHEEGLEGEEGFGVGSQWDMSSSPGTPDLSWQGQLDYGDEDPGEQDTARVHWGEGKAGPWAASRIASSGWSRRRSGAADASTGRCGGEGIAPPLAAAQKEQRPGPSGRRSKQRGEYSSCVRCSGSGASAVEWGERSEESLEEGELRNSGSKYEWWESRGRGTSNPVRKSLQVQRSVTRRGERRGEQKGGEARTVQEWPPLLSPGFPESRVMLGGVRAASQRENGGRGRCGAAGQQALVEGQVGALEPSAAKREKEKAAGAPGASGRSQAK</sequence>
<comment type="caution">
    <text evidence="2">The sequence shown here is derived from an EMBL/GenBank/DDBJ whole genome shotgun (WGS) entry which is preliminary data.</text>
</comment>
<keyword evidence="3" id="KW-1185">Reference proteome</keyword>
<feature type="compositionally biased region" description="Basic and acidic residues" evidence="1">
    <location>
        <begin position="304"/>
        <end position="316"/>
    </location>
</feature>
<dbReference type="Proteomes" id="UP001066276">
    <property type="component" value="Chromosome 6"/>
</dbReference>
<evidence type="ECO:0000313" key="2">
    <source>
        <dbReference type="EMBL" id="KAJ1144201.1"/>
    </source>
</evidence>
<dbReference type="AlphaFoldDB" id="A0AAV7QUJ0"/>
<organism evidence="2 3">
    <name type="scientific">Pleurodeles waltl</name>
    <name type="common">Iberian ribbed newt</name>
    <dbReference type="NCBI Taxonomy" id="8319"/>
    <lineage>
        <taxon>Eukaryota</taxon>
        <taxon>Metazoa</taxon>
        <taxon>Chordata</taxon>
        <taxon>Craniata</taxon>
        <taxon>Vertebrata</taxon>
        <taxon>Euteleostomi</taxon>
        <taxon>Amphibia</taxon>
        <taxon>Batrachia</taxon>
        <taxon>Caudata</taxon>
        <taxon>Salamandroidea</taxon>
        <taxon>Salamandridae</taxon>
        <taxon>Pleurodelinae</taxon>
        <taxon>Pleurodeles</taxon>
    </lineage>
</organism>
<evidence type="ECO:0000313" key="3">
    <source>
        <dbReference type="Proteomes" id="UP001066276"/>
    </source>
</evidence>